<dbReference type="EMBL" id="BSNL01000001">
    <property type="protein sequence ID" value="GLQ26432.1"/>
    <property type="molecule type" value="Genomic_DNA"/>
</dbReference>
<organism evidence="1 2">
    <name type="scientific">Sulfitobacter pacificus</name>
    <dbReference type="NCBI Taxonomy" id="1499314"/>
    <lineage>
        <taxon>Bacteria</taxon>
        <taxon>Pseudomonadati</taxon>
        <taxon>Pseudomonadota</taxon>
        <taxon>Alphaproteobacteria</taxon>
        <taxon>Rhodobacterales</taxon>
        <taxon>Roseobacteraceae</taxon>
        <taxon>Sulfitobacter</taxon>
    </lineage>
</organism>
<proteinExistence type="predicted"/>
<evidence type="ECO:0000313" key="2">
    <source>
        <dbReference type="Proteomes" id="UP001161388"/>
    </source>
</evidence>
<accession>A0ABQ5VH55</accession>
<keyword evidence="2" id="KW-1185">Reference proteome</keyword>
<dbReference type="RefSeq" id="WP_386257593.1">
    <property type="nucleotide sequence ID" value="NZ_JBHSWF010000001.1"/>
</dbReference>
<comment type="caution">
    <text evidence="1">The sequence shown here is derived from an EMBL/GenBank/DDBJ whole genome shotgun (WGS) entry which is preliminary data.</text>
</comment>
<evidence type="ECO:0008006" key="3">
    <source>
        <dbReference type="Google" id="ProtNLM"/>
    </source>
</evidence>
<dbReference type="Proteomes" id="UP001161388">
    <property type="component" value="Unassembled WGS sequence"/>
</dbReference>
<sequence length="117" mass="13002">MFGVVLWSNVKDEKAVFWCEDHGDLAYFDAAAMIADEQRQFKPGDMVQFDVSIERKTRRATNARLIESNVCNGLLDGLRSSVAEENATSVAAPPTGEIVPFPQKANMLRPLKRCEIG</sequence>
<name>A0ABQ5VH55_9RHOB</name>
<gene>
    <name evidence="1" type="ORF">GCM10007927_12350</name>
</gene>
<reference evidence="1" key="2">
    <citation type="submission" date="2023-01" db="EMBL/GenBank/DDBJ databases">
        <title>Draft genome sequence of Sulfitobacter pacificus strain NBRC 109915.</title>
        <authorList>
            <person name="Sun Q."/>
            <person name="Mori K."/>
        </authorList>
    </citation>
    <scope>NUCLEOTIDE SEQUENCE</scope>
    <source>
        <strain evidence="1">NBRC 109915</strain>
    </source>
</reference>
<protein>
    <recommendedName>
        <fullName evidence="3">CSD domain-containing protein</fullName>
    </recommendedName>
</protein>
<evidence type="ECO:0000313" key="1">
    <source>
        <dbReference type="EMBL" id="GLQ26432.1"/>
    </source>
</evidence>
<reference evidence="1" key="1">
    <citation type="journal article" date="2014" name="Int. J. Syst. Evol. Microbiol.">
        <title>Complete genome of a new Firmicutes species belonging to the dominant human colonic microbiota ('Ruminococcus bicirculans') reveals two chromosomes and a selective capacity to utilize plant glucans.</title>
        <authorList>
            <consortium name="NISC Comparative Sequencing Program"/>
            <person name="Wegmann U."/>
            <person name="Louis P."/>
            <person name="Goesmann A."/>
            <person name="Henrissat B."/>
            <person name="Duncan S.H."/>
            <person name="Flint H.J."/>
        </authorList>
    </citation>
    <scope>NUCLEOTIDE SEQUENCE</scope>
    <source>
        <strain evidence="1">NBRC 109915</strain>
    </source>
</reference>